<dbReference type="SUPFAM" id="SSF57302">
    <property type="entry name" value="Snake toxin-like"/>
    <property type="match status" value="1"/>
</dbReference>
<evidence type="ECO:0008006" key="4">
    <source>
        <dbReference type="Google" id="ProtNLM"/>
    </source>
</evidence>
<feature type="signal peptide" evidence="1">
    <location>
        <begin position="1"/>
        <end position="19"/>
    </location>
</feature>
<organism evidence="2 3">
    <name type="scientific">Pristionchus entomophagus</name>
    <dbReference type="NCBI Taxonomy" id="358040"/>
    <lineage>
        <taxon>Eukaryota</taxon>
        <taxon>Metazoa</taxon>
        <taxon>Ecdysozoa</taxon>
        <taxon>Nematoda</taxon>
        <taxon>Chromadorea</taxon>
        <taxon>Rhabditida</taxon>
        <taxon>Rhabditina</taxon>
        <taxon>Diplogasteromorpha</taxon>
        <taxon>Diplogasteroidea</taxon>
        <taxon>Neodiplogasteridae</taxon>
        <taxon>Pristionchus</taxon>
    </lineage>
</organism>
<protein>
    <recommendedName>
        <fullName evidence="4">UPAR/Ly6 domain-containing protein</fullName>
    </recommendedName>
</protein>
<proteinExistence type="predicted"/>
<dbReference type="EMBL" id="BTSX01000004">
    <property type="protein sequence ID" value="GMS96231.1"/>
    <property type="molecule type" value="Genomic_DNA"/>
</dbReference>
<comment type="caution">
    <text evidence="2">The sequence shown here is derived from an EMBL/GenBank/DDBJ whole genome shotgun (WGS) entry which is preliminary data.</text>
</comment>
<keyword evidence="3" id="KW-1185">Reference proteome</keyword>
<dbReference type="AlphaFoldDB" id="A0AAV5TPI3"/>
<evidence type="ECO:0000313" key="3">
    <source>
        <dbReference type="Proteomes" id="UP001432027"/>
    </source>
</evidence>
<sequence length="119" mass="12841">MMHRSLILILCALISISLAIRCYSSQNTVPGPSSQMVIVNCPSAQFCFKSYIERNVRGDNSYTETRTCGNVGTCFQTGCTGSGDNRKCCCAGDLCNSAEGGMGKALFISFLLPVVLQFF</sequence>
<name>A0AAV5TPI3_9BILA</name>
<dbReference type="InterPro" id="IPR045860">
    <property type="entry name" value="Snake_toxin-like_sf"/>
</dbReference>
<dbReference type="PANTHER" id="PTHR34721:SF11">
    <property type="entry name" value="ACTIVIN_RECP DOMAIN-CONTAINING PROTEIN"/>
    <property type="match status" value="1"/>
</dbReference>
<gene>
    <name evidence="2" type="ORF">PENTCL1PPCAC_18406</name>
</gene>
<dbReference type="Proteomes" id="UP001432027">
    <property type="component" value="Unassembled WGS sequence"/>
</dbReference>
<feature type="chain" id="PRO_5043618923" description="UPAR/Ly6 domain-containing protein" evidence="1">
    <location>
        <begin position="20"/>
        <end position="119"/>
    </location>
</feature>
<evidence type="ECO:0000256" key="1">
    <source>
        <dbReference type="SAM" id="SignalP"/>
    </source>
</evidence>
<dbReference type="PANTHER" id="PTHR34721">
    <property type="entry name" value="PROTEIN CBG09734"/>
    <property type="match status" value="1"/>
</dbReference>
<evidence type="ECO:0000313" key="2">
    <source>
        <dbReference type="EMBL" id="GMS96231.1"/>
    </source>
</evidence>
<accession>A0AAV5TPI3</accession>
<keyword evidence="1" id="KW-0732">Signal</keyword>
<reference evidence="2" key="1">
    <citation type="submission" date="2023-10" db="EMBL/GenBank/DDBJ databases">
        <title>Genome assembly of Pristionchus species.</title>
        <authorList>
            <person name="Yoshida K."/>
            <person name="Sommer R.J."/>
        </authorList>
    </citation>
    <scope>NUCLEOTIDE SEQUENCE</scope>
    <source>
        <strain evidence="2">RS0144</strain>
    </source>
</reference>